<name>A0AAD5ZM49_9POAL</name>
<evidence type="ECO:0000256" key="6">
    <source>
        <dbReference type="SAM" id="Phobius"/>
    </source>
</evidence>
<comment type="similarity">
    <text evidence="5">Belongs to the EXORDIUM family.</text>
</comment>
<dbReference type="EMBL" id="JAMRDG010000001">
    <property type="protein sequence ID" value="KAJ3700471.1"/>
    <property type="molecule type" value="Genomic_DNA"/>
</dbReference>
<dbReference type="InterPro" id="IPR006766">
    <property type="entry name" value="EXORDIUM-like"/>
</dbReference>
<keyword evidence="6" id="KW-0472">Membrane</keyword>
<evidence type="ECO:0000313" key="8">
    <source>
        <dbReference type="Proteomes" id="UP001210211"/>
    </source>
</evidence>
<evidence type="ECO:0000256" key="3">
    <source>
        <dbReference type="ARBA" id="ARBA00022525"/>
    </source>
</evidence>
<accession>A0AAD5ZM49</accession>
<keyword evidence="8" id="KW-1185">Reference proteome</keyword>
<evidence type="ECO:0008006" key="9">
    <source>
        <dbReference type="Google" id="ProtNLM"/>
    </source>
</evidence>
<dbReference type="GO" id="GO:0048046">
    <property type="term" value="C:apoplast"/>
    <property type="evidence" value="ECO:0007669"/>
    <property type="project" value="UniProtKB-SubCell"/>
</dbReference>
<dbReference type="Pfam" id="PF04674">
    <property type="entry name" value="Phi_1"/>
    <property type="match status" value="1"/>
</dbReference>
<dbReference type="PANTHER" id="PTHR31279">
    <property type="entry name" value="PROTEIN EXORDIUM-LIKE 5"/>
    <property type="match status" value="1"/>
</dbReference>
<dbReference type="AlphaFoldDB" id="A0AAD5ZM49"/>
<dbReference type="Proteomes" id="UP001210211">
    <property type="component" value="Unassembled WGS sequence"/>
</dbReference>
<evidence type="ECO:0000256" key="2">
    <source>
        <dbReference type="ARBA" id="ARBA00022523"/>
    </source>
</evidence>
<feature type="transmembrane region" description="Helical" evidence="6">
    <location>
        <begin position="7"/>
        <end position="29"/>
    </location>
</feature>
<proteinExistence type="inferred from homology"/>
<keyword evidence="4" id="KW-0732">Signal</keyword>
<gene>
    <name evidence="7" type="ORF">LUZ61_004176</name>
</gene>
<keyword evidence="6" id="KW-0812">Transmembrane</keyword>
<dbReference type="PANTHER" id="PTHR31279:SF72">
    <property type="entry name" value="OS02G0756800 PROTEIN"/>
    <property type="match status" value="1"/>
</dbReference>
<evidence type="ECO:0000256" key="4">
    <source>
        <dbReference type="ARBA" id="ARBA00022729"/>
    </source>
</evidence>
<evidence type="ECO:0000256" key="1">
    <source>
        <dbReference type="ARBA" id="ARBA00004271"/>
    </source>
</evidence>
<evidence type="ECO:0000256" key="5">
    <source>
        <dbReference type="ARBA" id="ARBA00023591"/>
    </source>
</evidence>
<comment type="caution">
    <text evidence="7">The sequence shown here is derived from an EMBL/GenBank/DDBJ whole genome shotgun (WGS) entry which is preliminary data.</text>
</comment>
<evidence type="ECO:0000313" key="7">
    <source>
        <dbReference type="EMBL" id="KAJ3700471.1"/>
    </source>
</evidence>
<protein>
    <recommendedName>
        <fullName evidence="9">Protein EXORDIUM</fullName>
    </recommendedName>
</protein>
<sequence length="365" mass="40123">MSKYYFYDLAVLILALLFNIHKLVVLQIIHPRHTILLGSLASSHSIFSHMAPLNHIKCSLLVLFLVNLTHFGLASRIRKLNEYIFPTLENPLAYHNGEVLQGKIPVSIVWYGTFTPTQKYILTNFIESLTHDENQQQQPCPSVSQWFDKINQLYPSQLQKNCPTTHVHLENKQIVDENYSKGKYLTEDQISQLAALAERKKGEIAIVFTAEDVAVEGFCMDHCALHKSDPNTGALLIWVGNSATQCPGHCSWPFHQPVYGPMCPPLTAPNGDIGIDGMVINLAHMIAGTITNPFGNGFYQGTAELPLEASTACPGAYANGHFPGYAGNLPTDSSGASYNANGANGQKYLLPAIFDPSTCSCTTMV</sequence>
<reference evidence="7 8" key="1">
    <citation type="journal article" date="2022" name="Cell">
        <title>Repeat-based holocentromeres influence genome architecture and karyotype evolution.</title>
        <authorList>
            <person name="Hofstatter P.G."/>
            <person name="Thangavel G."/>
            <person name="Lux T."/>
            <person name="Neumann P."/>
            <person name="Vondrak T."/>
            <person name="Novak P."/>
            <person name="Zhang M."/>
            <person name="Costa L."/>
            <person name="Castellani M."/>
            <person name="Scott A."/>
            <person name="Toegelov H."/>
            <person name="Fuchs J."/>
            <person name="Mata-Sucre Y."/>
            <person name="Dias Y."/>
            <person name="Vanzela A.L.L."/>
            <person name="Huettel B."/>
            <person name="Almeida C.C.S."/>
            <person name="Simkova H."/>
            <person name="Souza G."/>
            <person name="Pedrosa-Harand A."/>
            <person name="Macas J."/>
            <person name="Mayer K.F.X."/>
            <person name="Houben A."/>
            <person name="Marques A."/>
        </authorList>
    </citation>
    <scope>NUCLEOTIDE SEQUENCE [LARGE SCALE GENOMIC DNA]</scope>
    <source>
        <strain evidence="7">RhyTen1mFocal</strain>
    </source>
</reference>
<organism evidence="7 8">
    <name type="scientific">Rhynchospora tenuis</name>
    <dbReference type="NCBI Taxonomy" id="198213"/>
    <lineage>
        <taxon>Eukaryota</taxon>
        <taxon>Viridiplantae</taxon>
        <taxon>Streptophyta</taxon>
        <taxon>Embryophyta</taxon>
        <taxon>Tracheophyta</taxon>
        <taxon>Spermatophyta</taxon>
        <taxon>Magnoliopsida</taxon>
        <taxon>Liliopsida</taxon>
        <taxon>Poales</taxon>
        <taxon>Cyperaceae</taxon>
        <taxon>Cyperoideae</taxon>
        <taxon>Rhynchosporeae</taxon>
        <taxon>Rhynchospora</taxon>
    </lineage>
</organism>
<keyword evidence="6" id="KW-1133">Transmembrane helix</keyword>
<comment type="subcellular location">
    <subcellularLocation>
        <location evidence="1">Secreted</location>
        <location evidence="1">Extracellular space</location>
        <location evidence="1">Apoplast</location>
    </subcellularLocation>
</comment>
<keyword evidence="2" id="KW-0052">Apoplast</keyword>
<keyword evidence="3" id="KW-0964">Secreted</keyword>